<dbReference type="InterPro" id="IPR002885">
    <property type="entry name" value="PPR_rpt"/>
</dbReference>
<keyword evidence="3" id="KW-0809">Transit peptide</keyword>
<feature type="repeat" description="PPR" evidence="4">
    <location>
        <begin position="373"/>
        <end position="407"/>
    </location>
</feature>
<sequence>MPVSFLRAALASAPKLPAAALLRAHALLLTSGLAADAALLAHFARHLATAHTRLPAHADAFRALVHLRPRCAHPFNALMSSFTLAGHPSAAFHAFARLASGGSLVRPDGYTLPAALKACVRLGGIGEGRQAHAVAAKAGFLGRLPVRNALVTLYGACGECGDARRAFDEMAERDVVSWTALLSAFVRGGRFAEALGVFAEMDIVPNEATLSTVLVACGRLGVVRAGRAVHGWYVKRERELSLTVGNAVVDMYVKCEKLDLARWVFDSFQTRDIVSWTAMISGLVQCKRPHEALEVFNAMQTSGVKPDKVLLSTVLSACASLGSLESGRWVHEYVERKGIEWDAHVGTSVVDMYAKCGCLDIAVSIFHKMPFKNVSSWNAMINGFALHGHGRQAVECFDSMIASGFPPNEITFITVLGGCCHSGLVQEGRRLFELMKQSYKLSPWEEHYGCMVDLFGRAGLIQEACNVIKSMPMRPSVFTWGALLNACQTHGLVDLSHQILMHVHELESSGSGVYVLLSNVYAVNDRWADVRKLRGLMSEKEMHKEPGSSVIEVNGKTSEFLAGQKNHLNIDEIWDVLSILMKQIHFEGSYALSVNWLVLEYKEVDLASDVNSSALARTYIPGKRLLTWRGGCLIPAQESCVSFH</sequence>
<evidence type="ECO:0000256" key="2">
    <source>
        <dbReference type="ARBA" id="ARBA00022737"/>
    </source>
</evidence>
<evidence type="ECO:0000256" key="4">
    <source>
        <dbReference type="PROSITE-ProRule" id="PRU00708"/>
    </source>
</evidence>
<gene>
    <name evidence="5" type="ORF">U9M48_033023</name>
</gene>
<protein>
    <recommendedName>
        <fullName evidence="7">Chlororespiratory reduction 4</fullName>
    </recommendedName>
</protein>
<feature type="repeat" description="PPR" evidence="4">
    <location>
        <begin position="174"/>
        <end position="208"/>
    </location>
</feature>
<dbReference type="FunFam" id="1.25.40.10:FF:000333">
    <property type="entry name" value="Pentatricopeptide repeat-containing protein"/>
    <property type="match status" value="1"/>
</dbReference>
<evidence type="ECO:0000313" key="5">
    <source>
        <dbReference type="EMBL" id="WVZ86200.1"/>
    </source>
</evidence>
<proteinExistence type="inferred from homology"/>
<dbReference type="GO" id="GO:0009451">
    <property type="term" value="P:RNA modification"/>
    <property type="evidence" value="ECO:0007669"/>
    <property type="project" value="InterPro"/>
</dbReference>
<dbReference type="FunFam" id="1.25.40.10:FF:000344">
    <property type="entry name" value="Pentatricopeptide repeat-containing protein"/>
    <property type="match status" value="1"/>
</dbReference>
<dbReference type="GO" id="GO:0003723">
    <property type="term" value="F:RNA binding"/>
    <property type="evidence" value="ECO:0007669"/>
    <property type="project" value="InterPro"/>
</dbReference>
<name>A0AAQ3X6A0_PASNO</name>
<accession>A0AAQ3X6A0</accession>
<evidence type="ECO:0000256" key="3">
    <source>
        <dbReference type="ARBA" id="ARBA00022946"/>
    </source>
</evidence>
<dbReference type="Proteomes" id="UP001341281">
    <property type="component" value="Chromosome 07"/>
</dbReference>
<dbReference type="InterPro" id="IPR011990">
    <property type="entry name" value="TPR-like_helical_dom_sf"/>
</dbReference>
<dbReference type="Pfam" id="PF13041">
    <property type="entry name" value="PPR_2"/>
    <property type="match status" value="2"/>
</dbReference>
<dbReference type="InterPro" id="IPR046848">
    <property type="entry name" value="E_motif"/>
</dbReference>
<keyword evidence="6" id="KW-1185">Reference proteome</keyword>
<evidence type="ECO:0000313" key="6">
    <source>
        <dbReference type="Proteomes" id="UP001341281"/>
    </source>
</evidence>
<reference evidence="5 6" key="1">
    <citation type="submission" date="2024-02" db="EMBL/GenBank/DDBJ databases">
        <title>High-quality chromosome-scale genome assembly of Pensacola bahiagrass (Paspalum notatum Flugge var. saurae).</title>
        <authorList>
            <person name="Vega J.M."/>
            <person name="Podio M."/>
            <person name="Orjuela J."/>
            <person name="Siena L.A."/>
            <person name="Pessino S.C."/>
            <person name="Combes M.C."/>
            <person name="Mariac C."/>
            <person name="Albertini E."/>
            <person name="Pupilli F."/>
            <person name="Ortiz J.P.A."/>
            <person name="Leblanc O."/>
        </authorList>
    </citation>
    <scope>NUCLEOTIDE SEQUENCE [LARGE SCALE GENOMIC DNA]</scope>
    <source>
        <strain evidence="5">R1</strain>
        <tissue evidence="5">Leaf</tissue>
    </source>
</reference>
<organism evidence="5 6">
    <name type="scientific">Paspalum notatum var. saurae</name>
    <dbReference type="NCBI Taxonomy" id="547442"/>
    <lineage>
        <taxon>Eukaryota</taxon>
        <taxon>Viridiplantae</taxon>
        <taxon>Streptophyta</taxon>
        <taxon>Embryophyta</taxon>
        <taxon>Tracheophyta</taxon>
        <taxon>Spermatophyta</taxon>
        <taxon>Magnoliopsida</taxon>
        <taxon>Liliopsida</taxon>
        <taxon>Poales</taxon>
        <taxon>Poaceae</taxon>
        <taxon>PACMAD clade</taxon>
        <taxon>Panicoideae</taxon>
        <taxon>Andropogonodae</taxon>
        <taxon>Paspaleae</taxon>
        <taxon>Paspalinae</taxon>
        <taxon>Paspalum</taxon>
    </lineage>
</organism>
<feature type="repeat" description="PPR" evidence="4">
    <location>
        <begin position="408"/>
        <end position="438"/>
    </location>
</feature>
<dbReference type="AlphaFoldDB" id="A0AAQ3X6A0"/>
<evidence type="ECO:0000256" key="1">
    <source>
        <dbReference type="ARBA" id="ARBA00006643"/>
    </source>
</evidence>
<dbReference type="PANTHER" id="PTHR47926">
    <property type="entry name" value="PENTATRICOPEPTIDE REPEAT-CONTAINING PROTEIN"/>
    <property type="match status" value="1"/>
</dbReference>
<dbReference type="PANTHER" id="PTHR47926:SF459">
    <property type="entry name" value="PENTATRICOPEPTIDE REPEAT-CONTAINING PROTEIN"/>
    <property type="match status" value="1"/>
</dbReference>
<dbReference type="NCBIfam" id="TIGR00756">
    <property type="entry name" value="PPR"/>
    <property type="match status" value="4"/>
</dbReference>
<dbReference type="EMBL" id="CP144751">
    <property type="protein sequence ID" value="WVZ86200.1"/>
    <property type="molecule type" value="Genomic_DNA"/>
</dbReference>
<feature type="repeat" description="PPR" evidence="4">
    <location>
        <begin position="272"/>
        <end position="306"/>
    </location>
</feature>
<comment type="similarity">
    <text evidence="1">Belongs to the PPR family. PCMP-H subfamily.</text>
</comment>
<evidence type="ECO:0008006" key="7">
    <source>
        <dbReference type="Google" id="ProtNLM"/>
    </source>
</evidence>
<dbReference type="FunFam" id="1.25.40.10:FF:000511">
    <property type="entry name" value="Pentatricopeptide repeat-containing protein"/>
    <property type="match status" value="1"/>
</dbReference>
<dbReference type="Gene3D" id="1.25.40.10">
    <property type="entry name" value="Tetratricopeptide repeat domain"/>
    <property type="match status" value="3"/>
</dbReference>
<dbReference type="InterPro" id="IPR046960">
    <property type="entry name" value="PPR_At4g14850-like_plant"/>
</dbReference>
<dbReference type="PROSITE" id="PS51375">
    <property type="entry name" value="PPR"/>
    <property type="match status" value="4"/>
</dbReference>
<dbReference type="Pfam" id="PF20431">
    <property type="entry name" value="E_motif"/>
    <property type="match status" value="1"/>
</dbReference>
<keyword evidence="2" id="KW-0677">Repeat</keyword>
<dbReference type="Pfam" id="PF01535">
    <property type="entry name" value="PPR"/>
    <property type="match status" value="3"/>
</dbReference>